<proteinExistence type="inferred from homology"/>
<dbReference type="PANTHER" id="PTHR43806">
    <property type="entry name" value="PEPTIDASE S8"/>
    <property type="match status" value="1"/>
</dbReference>
<dbReference type="PROSITE" id="PS00138">
    <property type="entry name" value="SUBTILASE_SER"/>
    <property type="match status" value="1"/>
</dbReference>
<dbReference type="PANTHER" id="PTHR43806:SF11">
    <property type="entry name" value="CEREVISIN-RELATED"/>
    <property type="match status" value="1"/>
</dbReference>
<comment type="similarity">
    <text evidence="1 5 6">Belongs to the peptidase S8 family.</text>
</comment>
<feature type="active site" description="Charge relay system" evidence="5">
    <location>
        <position position="197"/>
    </location>
</feature>
<sequence length="418" mass="45635">MRQPILGKRTFLKENTDHSKAFEKYMNECYERVASSVPLFTGRHLMVNTKGNDFKSPQKLFKDKLNFKIANSRDFISENLNETSFTDADALIYDELGIALIDGNEEQIRMLEAESSDFIIQPERVVYVPDDLPVSINIPATWGLNVTRVVDSNFTGRDVKIAVLDTGFDANHPDFCDREVVAESFVPNETSKDMHGHGTHCIGTACGNKDSQGFRYGVAKSANIYAGKVLSNEGSGAQSWILNGITWAVKNNCKVISMSLGSKIYPGEGYDLAYEKAAKFALSNGAITVAAAGNDSRRSFKQYIPVSSPANCPSVLAVGALDSNLNVADFSNRSINPESQIDIAAPGVSIYSSWIMPTRNRTISGTSMATPHIAGILGLLCEKYPEGTIYEIKEELRNMARRLPLPGIDVGVGLAIAP</sequence>
<dbReference type="InterPro" id="IPR023827">
    <property type="entry name" value="Peptidase_S8_Asp-AS"/>
</dbReference>
<dbReference type="AlphaFoldDB" id="A0A1M5JND8"/>
<dbReference type="Proteomes" id="UP000183945">
    <property type="component" value="Unassembled WGS sequence"/>
</dbReference>
<keyword evidence="9" id="KW-1185">Reference proteome</keyword>
<keyword evidence="3 5" id="KW-0378">Hydrolase</keyword>
<feature type="active site" description="Charge relay system" evidence="5">
    <location>
        <position position="367"/>
    </location>
</feature>
<evidence type="ECO:0000256" key="3">
    <source>
        <dbReference type="ARBA" id="ARBA00022801"/>
    </source>
</evidence>
<dbReference type="Gene3D" id="3.40.50.200">
    <property type="entry name" value="Peptidase S8/S53 domain"/>
    <property type="match status" value="1"/>
</dbReference>
<evidence type="ECO:0000259" key="7">
    <source>
        <dbReference type="Pfam" id="PF00082"/>
    </source>
</evidence>
<dbReference type="EMBL" id="FQVT01000011">
    <property type="protein sequence ID" value="SHG41503.1"/>
    <property type="molecule type" value="Genomic_DNA"/>
</dbReference>
<reference evidence="9" key="1">
    <citation type="submission" date="2016-11" db="EMBL/GenBank/DDBJ databases">
        <authorList>
            <person name="Varghese N."/>
            <person name="Submissions S."/>
        </authorList>
    </citation>
    <scope>NUCLEOTIDE SEQUENCE [LARGE SCALE GENOMIC DNA]</scope>
    <source>
        <strain evidence="9">DSM 24579</strain>
    </source>
</reference>
<dbReference type="STRING" id="1073325.SAMN05444483_11175"/>
<evidence type="ECO:0000256" key="5">
    <source>
        <dbReference type="PROSITE-ProRule" id="PRU01240"/>
    </source>
</evidence>
<dbReference type="InterPro" id="IPR036852">
    <property type="entry name" value="Peptidase_S8/S53_dom_sf"/>
</dbReference>
<protein>
    <submittedName>
        <fullName evidence="8">Subtilase family protein</fullName>
    </submittedName>
</protein>
<dbReference type="InterPro" id="IPR015500">
    <property type="entry name" value="Peptidase_S8_subtilisin-rel"/>
</dbReference>
<dbReference type="RefSeq" id="WP_083572106.1">
    <property type="nucleotide sequence ID" value="NZ_FQVT01000011.1"/>
</dbReference>
<evidence type="ECO:0000256" key="6">
    <source>
        <dbReference type="RuleBase" id="RU003355"/>
    </source>
</evidence>
<evidence type="ECO:0000313" key="9">
    <source>
        <dbReference type="Proteomes" id="UP000183945"/>
    </source>
</evidence>
<name>A0A1M5JND8_SALEC</name>
<gene>
    <name evidence="8" type="ORF">SAMN05444483_11175</name>
</gene>
<evidence type="ECO:0000256" key="1">
    <source>
        <dbReference type="ARBA" id="ARBA00011073"/>
    </source>
</evidence>
<keyword evidence="2 5" id="KW-0645">Protease</keyword>
<keyword evidence="4 5" id="KW-0720">Serine protease</keyword>
<evidence type="ECO:0000256" key="2">
    <source>
        <dbReference type="ARBA" id="ARBA00022670"/>
    </source>
</evidence>
<dbReference type="InterPro" id="IPR050131">
    <property type="entry name" value="Peptidase_S8_subtilisin-like"/>
</dbReference>
<accession>A0A1M5JND8</accession>
<dbReference type="GO" id="GO:0006508">
    <property type="term" value="P:proteolysis"/>
    <property type="evidence" value="ECO:0007669"/>
    <property type="project" value="UniProtKB-KW"/>
</dbReference>
<dbReference type="InterPro" id="IPR023828">
    <property type="entry name" value="Peptidase_S8_Ser-AS"/>
</dbReference>
<dbReference type="PRINTS" id="PR00723">
    <property type="entry name" value="SUBTILISIN"/>
</dbReference>
<organism evidence="8 9">
    <name type="scientific">Salegentibacter echinorum</name>
    <dbReference type="NCBI Taxonomy" id="1073325"/>
    <lineage>
        <taxon>Bacteria</taxon>
        <taxon>Pseudomonadati</taxon>
        <taxon>Bacteroidota</taxon>
        <taxon>Flavobacteriia</taxon>
        <taxon>Flavobacteriales</taxon>
        <taxon>Flavobacteriaceae</taxon>
        <taxon>Salegentibacter</taxon>
    </lineage>
</organism>
<dbReference type="GO" id="GO:0004252">
    <property type="term" value="F:serine-type endopeptidase activity"/>
    <property type="evidence" value="ECO:0007669"/>
    <property type="project" value="UniProtKB-UniRule"/>
</dbReference>
<evidence type="ECO:0000313" key="8">
    <source>
        <dbReference type="EMBL" id="SHG41503.1"/>
    </source>
</evidence>
<feature type="domain" description="Peptidase S8/S53" evidence="7">
    <location>
        <begin position="156"/>
        <end position="409"/>
    </location>
</feature>
<dbReference type="OrthoDB" id="9798386at2"/>
<dbReference type="PROSITE" id="PS00136">
    <property type="entry name" value="SUBTILASE_ASP"/>
    <property type="match status" value="1"/>
</dbReference>
<feature type="active site" description="Charge relay system" evidence="5">
    <location>
        <position position="165"/>
    </location>
</feature>
<dbReference type="SUPFAM" id="SSF52743">
    <property type="entry name" value="Subtilisin-like"/>
    <property type="match status" value="1"/>
</dbReference>
<dbReference type="Pfam" id="PF00082">
    <property type="entry name" value="Peptidase_S8"/>
    <property type="match status" value="1"/>
</dbReference>
<evidence type="ECO:0000256" key="4">
    <source>
        <dbReference type="ARBA" id="ARBA00022825"/>
    </source>
</evidence>
<dbReference type="PROSITE" id="PS51892">
    <property type="entry name" value="SUBTILASE"/>
    <property type="match status" value="1"/>
</dbReference>
<dbReference type="InterPro" id="IPR000209">
    <property type="entry name" value="Peptidase_S8/S53_dom"/>
</dbReference>